<evidence type="ECO:0000256" key="8">
    <source>
        <dbReference type="SAM" id="MobiDB-lite"/>
    </source>
</evidence>
<dbReference type="OrthoDB" id="4356at2759"/>
<dbReference type="Pfam" id="PF13640">
    <property type="entry name" value="2OG-FeII_Oxy_3"/>
    <property type="match status" value="1"/>
</dbReference>
<evidence type="ECO:0000313" key="10">
    <source>
        <dbReference type="EMBL" id="KAG2436497.1"/>
    </source>
</evidence>
<comment type="catalytic activity">
    <reaction evidence="7">
        <text>L-prolyl-[collagen] + 2-oxoglutarate + O2 = trans-4-hydroxy-L-prolyl-[collagen] + succinate + CO2</text>
        <dbReference type="Rhea" id="RHEA:18945"/>
        <dbReference type="Rhea" id="RHEA-COMP:11676"/>
        <dbReference type="Rhea" id="RHEA-COMP:11680"/>
        <dbReference type="ChEBI" id="CHEBI:15379"/>
        <dbReference type="ChEBI" id="CHEBI:16526"/>
        <dbReference type="ChEBI" id="CHEBI:16810"/>
        <dbReference type="ChEBI" id="CHEBI:30031"/>
        <dbReference type="ChEBI" id="CHEBI:50342"/>
        <dbReference type="ChEBI" id="CHEBI:61965"/>
        <dbReference type="EC" id="1.14.11.2"/>
    </reaction>
</comment>
<gene>
    <name evidence="10" type="ORF">HXX76_006796</name>
</gene>
<evidence type="ECO:0000256" key="2">
    <source>
        <dbReference type="ARBA" id="ARBA00004648"/>
    </source>
</evidence>
<dbReference type="SMART" id="SM00702">
    <property type="entry name" value="P4Hc"/>
    <property type="match status" value="1"/>
</dbReference>
<dbReference type="Proteomes" id="UP000650467">
    <property type="component" value="Unassembled WGS sequence"/>
</dbReference>
<keyword evidence="11" id="KW-1185">Reference proteome</keyword>
<evidence type="ECO:0000259" key="9">
    <source>
        <dbReference type="SMART" id="SM00702"/>
    </source>
</evidence>
<sequence length="449" mass="45614">MRHQPAAGTPATDPDVTAAVAAQAGDAAALVGSAWDPEGLFAKAGTPLDFSAGQQMGDLIMRRQREREARMAAAAAASAATAAAAAAPAAAAAGAAAPPPSQQQQQPAGGDVTPLPPLPAGLPPLRPLPVAVPAPEVGLAPSELPAAVVAEAEALLRERFMPVDLSTPGLRLLHLDPPVITVDGFLPHDVCDDMVRAAEASGRMVGSRIGAGNVAAAYGPNALSARRTSRSMMVTPGVAGPAMDGVVSELHSRGKKLLRSAEGPAWGISGKLPRPRQYCYEALQVTRYDAGQHFLAHEDGFPPHLAASNAFQRHATLLVYLNDCEQGGATRFDQLGLAVRPAKGKLLLFFPAFADGSSDPRSLHTACDAVDTKYVTQQWVARGMALAGSSSSSGSSGSSSSSSGAAAGVSAEARRAEARLEELERAKAGKGKAGGGKAGGGKGFGAGKK</sequence>
<feature type="domain" description="Prolyl 4-hydroxylase alpha subunit" evidence="9">
    <location>
        <begin position="177"/>
        <end position="381"/>
    </location>
</feature>
<dbReference type="PANTHER" id="PTHR10869">
    <property type="entry name" value="PROLYL 4-HYDROXYLASE ALPHA SUBUNIT"/>
    <property type="match status" value="1"/>
</dbReference>
<evidence type="ECO:0000256" key="1">
    <source>
        <dbReference type="ARBA" id="ARBA00001961"/>
    </source>
</evidence>
<evidence type="ECO:0000256" key="5">
    <source>
        <dbReference type="ARBA" id="ARBA00023002"/>
    </source>
</evidence>
<dbReference type="EMBL" id="JAEHOC010000013">
    <property type="protein sequence ID" value="KAG2436497.1"/>
    <property type="molecule type" value="Genomic_DNA"/>
</dbReference>
<feature type="region of interest" description="Disordered" evidence="8">
    <location>
        <begin position="389"/>
        <end position="449"/>
    </location>
</feature>
<evidence type="ECO:0000256" key="7">
    <source>
        <dbReference type="ARBA" id="ARBA00049169"/>
    </source>
</evidence>
<feature type="compositionally biased region" description="Gly residues" evidence="8">
    <location>
        <begin position="431"/>
        <end position="449"/>
    </location>
</feature>
<dbReference type="AlphaFoldDB" id="A0A835W0X0"/>
<accession>A0A835W0X0</accession>
<protein>
    <recommendedName>
        <fullName evidence="9">Prolyl 4-hydroxylase alpha subunit domain-containing protein</fullName>
    </recommendedName>
</protein>
<dbReference type="InterPro" id="IPR044862">
    <property type="entry name" value="Pro_4_hyd_alph_FE2OG_OXY"/>
</dbReference>
<dbReference type="PANTHER" id="PTHR10869:SF229">
    <property type="entry name" value="PROLYL 4-HYDROXYLASE ALPHA SUBUNIT DOMAIN-CONTAINING PROTEIN"/>
    <property type="match status" value="1"/>
</dbReference>
<evidence type="ECO:0000256" key="3">
    <source>
        <dbReference type="ARBA" id="ARBA00022723"/>
    </source>
</evidence>
<dbReference type="InterPro" id="IPR006620">
    <property type="entry name" value="Pro_4_hyd_alph"/>
</dbReference>
<comment type="caution">
    <text evidence="10">The sequence shown here is derived from an EMBL/GenBank/DDBJ whole genome shotgun (WGS) entry which is preliminary data.</text>
</comment>
<dbReference type="GO" id="GO:0005506">
    <property type="term" value="F:iron ion binding"/>
    <property type="evidence" value="ECO:0007669"/>
    <property type="project" value="InterPro"/>
</dbReference>
<keyword evidence="6" id="KW-0408">Iron</keyword>
<dbReference type="GO" id="GO:0005789">
    <property type="term" value="C:endoplasmic reticulum membrane"/>
    <property type="evidence" value="ECO:0007669"/>
    <property type="project" value="UniProtKB-SubCell"/>
</dbReference>
<name>A0A835W0X0_CHLIN</name>
<evidence type="ECO:0000256" key="6">
    <source>
        <dbReference type="ARBA" id="ARBA00023004"/>
    </source>
</evidence>
<comment type="cofactor">
    <cofactor evidence="1">
        <name>L-ascorbate</name>
        <dbReference type="ChEBI" id="CHEBI:38290"/>
    </cofactor>
</comment>
<dbReference type="GO" id="GO:0004656">
    <property type="term" value="F:procollagen-proline 4-dioxygenase activity"/>
    <property type="evidence" value="ECO:0007669"/>
    <property type="project" value="UniProtKB-EC"/>
</dbReference>
<organism evidence="10 11">
    <name type="scientific">Chlamydomonas incerta</name>
    <dbReference type="NCBI Taxonomy" id="51695"/>
    <lineage>
        <taxon>Eukaryota</taxon>
        <taxon>Viridiplantae</taxon>
        <taxon>Chlorophyta</taxon>
        <taxon>core chlorophytes</taxon>
        <taxon>Chlorophyceae</taxon>
        <taxon>CS clade</taxon>
        <taxon>Chlamydomonadales</taxon>
        <taxon>Chlamydomonadaceae</taxon>
        <taxon>Chlamydomonas</taxon>
    </lineage>
</organism>
<feature type="compositionally biased region" description="Low complexity" evidence="8">
    <location>
        <begin position="389"/>
        <end position="411"/>
    </location>
</feature>
<evidence type="ECO:0000313" key="11">
    <source>
        <dbReference type="Proteomes" id="UP000650467"/>
    </source>
</evidence>
<feature type="region of interest" description="Disordered" evidence="8">
    <location>
        <begin position="94"/>
        <end position="121"/>
    </location>
</feature>
<keyword evidence="4" id="KW-0223">Dioxygenase</keyword>
<dbReference type="GO" id="GO:0031418">
    <property type="term" value="F:L-ascorbic acid binding"/>
    <property type="evidence" value="ECO:0007669"/>
    <property type="project" value="InterPro"/>
</dbReference>
<dbReference type="InterPro" id="IPR045054">
    <property type="entry name" value="P4HA-like"/>
</dbReference>
<feature type="compositionally biased region" description="Low complexity" evidence="8">
    <location>
        <begin position="94"/>
        <end position="109"/>
    </location>
</feature>
<dbReference type="Gene3D" id="2.60.120.620">
    <property type="entry name" value="q2cbj1_9rhob like domain"/>
    <property type="match status" value="1"/>
</dbReference>
<evidence type="ECO:0000256" key="4">
    <source>
        <dbReference type="ARBA" id="ARBA00022964"/>
    </source>
</evidence>
<comment type="subcellular location">
    <subcellularLocation>
        <location evidence="2">Endoplasmic reticulum membrane</location>
        <topology evidence="2">Single-pass type II membrane protein</topology>
    </subcellularLocation>
</comment>
<feature type="compositionally biased region" description="Basic and acidic residues" evidence="8">
    <location>
        <begin position="412"/>
        <end position="427"/>
    </location>
</feature>
<proteinExistence type="predicted"/>
<keyword evidence="3" id="KW-0479">Metal-binding</keyword>
<reference evidence="10" key="1">
    <citation type="journal article" date="2020" name="bioRxiv">
        <title>Comparative genomics of Chlamydomonas.</title>
        <authorList>
            <person name="Craig R.J."/>
            <person name="Hasan A.R."/>
            <person name="Ness R.W."/>
            <person name="Keightley P.D."/>
        </authorList>
    </citation>
    <scope>NUCLEOTIDE SEQUENCE</scope>
    <source>
        <strain evidence="10">SAG 7.73</strain>
    </source>
</reference>
<keyword evidence="5" id="KW-0560">Oxidoreductase</keyword>